<dbReference type="Gene3D" id="3.40.50.300">
    <property type="entry name" value="P-loop containing nucleotide triphosphate hydrolases"/>
    <property type="match status" value="1"/>
</dbReference>
<keyword evidence="2" id="KW-0255">Endonuclease</keyword>
<dbReference type="Pfam" id="PF07728">
    <property type="entry name" value="AAA_5"/>
    <property type="match status" value="1"/>
</dbReference>
<dbReference type="AlphaFoldDB" id="A0A839T441"/>
<dbReference type="InterPro" id="IPR011704">
    <property type="entry name" value="ATPase_dyneun-rel_AAA"/>
</dbReference>
<dbReference type="RefSeq" id="WP_183166773.1">
    <property type="nucleotide sequence ID" value="NZ_JACHXI010000010.1"/>
</dbReference>
<sequence length="653" mass="74432">MNTPAPDREAQWDEFLQRWPLASLATLTLPEYSTAGATDCFVYWLEARTESLGSIWGGSAFKFGVYSRRDTREKTAGNDRRYSKEYAWYAKYGDSAEAAFARVRQIIVDVAQAARQGDLERIDAADLGQAVKWKLAFLYQSRRQPCVLPIYSLRDLRAALEQETTLKTPELQRQLLSQRDKQSLFDHADACLQRSRRWQQRESLSEQAMAYFAEQPERFYPIDITRKMAGYRLANGRPLALLRDGKRLLVFLQPGPWQELPITASWRLETYPAERSRPDKLSSYISELGMGYPAIAAVLPDLAALQALCLAYETDGNDTPPEQMPAANPFLNQILFGPPGSGKTHAAIDAALEILAPESLQLERAQRKARFDALVANGQARFVTFHQSFSYEDFVEGLRAVTTADRQLEYRIEPGIFKRLCDAARGAPEPYVLVIDEINRGNVSRIFGELITLIEPSKRAGTAEALSVALPYSKDSFSVPANVHLVGTMNTADRSLAGLDIALRRRFVFREMPPRPELLDTVDVDGVNIGQLLRVLNLRIERLLDRDHCLGHAYFMPLAQERTLARLELIFRNQVLPLLQEYFFEDWQRIHWVLNDQRKALENRFIYQRNQDLLALFGEDVSLSEHDLPWSLNEAAFRRIEAYRGIVDHRQAA</sequence>
<organism evidence="2 3">
    <name type="scientific">Azomonas macrocytogenes</name>
    <name type="common">Azotobacter macrocytogenes</name>
    <dbReference type="NCBI Taxonomy" id="69962"/>
    <lineage>
        <taxon>Bacteria</taxon>
        <taxon>Pseudomonadati</taxon>
        <taxon>Pseudomonadota</taxon>
        <taxon>Gammaproteobacteria</taxon>
        <taxon>Pseudomonadales</taxon>
        <taxon>Pseudomonadaceae</taxon>
        <taxon>Azomonas</taxon>
    </lineage>
</organism>
<feature type="domain" description="AAA+ ATPase" evidence="1">
    <location>
        <begin position="329"/>
        <end position="517"/>
    </location>
</feature>
<keyword evidence="2" id="KW-0378">Hydrolase</keyword>
<keyword evidence="3" id="KW-1185">Reference proteome</keyword>
<dbReference type="GO" id="GO:0005524">
    <property type="term" value="F:ATP binding"/>
    <property type="evidence" value="ECO:0007669"/>
    <property type="project" value="InterPro"/>
</dbReference>
<dbReference type="InterPro" id="IPR027417">
    <property type="entry name" value="P-loop_NTPase"/>
</dbReference>
<evidence type="ECO:0000259" key="1">
    <source>
        <dbReference type="SMART" id="SM00382"/>
    </source>
</evidence>
<accession>A0A839T441</accession>
<dbReference type="InterPro" id="IPR003593">
    <property type="entry name" value="AAA+_ATPase"/>
</dbReference>
<dbReference type="InterPro" id="IPR052934">
    <property type="entry name" value="Methyl-DNA_Rec/Restrict_Enz"/>
</dbReference>
<dbReference type="EMBL" id="JACHXI010000010">
    <property type="protein sequence ID" value="MBB3103858.1"/>
    <property type="molecule type" value="Genomic_DNA"/>
</dbReference>
<dbReference type="SMART" id="SM00382">
    <property type="entry name" value="AAA"/>
    <property type="match status" value="1"/>
</dbReference>
<dbReference type="Proteomes" id="UP000549250">
    <property type="component" value="Unassembled WGS sequence"/>
</dbReference>
<dbReference type="SUPFAM" id="SSF52540">
    <property type="entry name" value="P-loop containing nucleoside triphosphate hydrolases"/>
    <property type="match status" value="1"/>
</dbReference>
<evidence type="ECO:0000313" key="3">
    <source>
        <dbReference type="Proteomes" id="UP000549250"/>
    </source>
</evidence>
<dbReference type="GO" id="GO:0016887">
    <property type="term" value="F:ATP hydrolysis activity"/>
    <property type="evidence" value="ECO:0007669"/>
    <property type="project" value="InterPro"/>
</dbReference>
<proteinExistence type="predicted"/>
<gene>
    <name evidence="2" type="ORF">FHR87_002268</name>
</gene>
<evidence type="ECO:0000313" key="2">
    <source>
        <dbReference type="EMBL" id="MBB3103858.1"/>
    </source>
</evidence>
<dbReference type="GO" id="GO:0004519">
    <property type="term" value="F:endonuclease activity"/>
    <property type="evidence" value="ECO:0007669"/>
    <property type="project" value="UniProtKB-KW"/>
</dbReference>
<dbReference type="PANTHER" id="PTHR37291:SF1">
    <property type="entry name" value="TYPE IV METHYL-DIRECTED RESTRICTION ENZYME ECOKMCRB SUBUNIT"/>
    <property type="match status" value="1"/>
</dbReference>
<protein>
    <submittedName>
        <fullName evidence="2">5-methylcytosine-specific restriction endonuclease McrBC GTP-binding regulatory subunit McrB</fullName>
    </submittedName>
</protein>
<name>A0A839T441_AZOMA</name>
<comment type="caution">
    <text evidence="2">The sequence shown here is derived from an EMBL/GenBank/DDBJ whole genome shotgun (WGS) entry which is preliminary data.</text>
</comment>
<dbReference type="PANTHER" id="PTHR37291">
    <property type="entry name" value="5-METHYLCYTOSINE-SPECIFIC RESTRICTION ENZYME B"/>
    <property type="match status" value="1"/>
</dbReference>
<keyword evidence="2" id="KW-0540">Nuclease</keyword>
<reference evidence="2 3" key="1">
    <citation type="submission" date="2020-08" db="EMBL/GenBank/DDBJ databases">
        <title>Genomic Encyclopedia of Type Strains, Phase III (KMG-III): the genomes of soil and plant-associated and newly described type strains.</title>
        <authorList>
            <person name="Whitman W."/>
        </authorList>
    </citation>
    <scope>NUCLEOTIDE SEQUENCE [LARGE SCALE GENOMIC DNA]</scope>
    <source>
        <strain evidence="2 3">CECT 4462</strain>
    </source>
</reference>